<dbReference type="NCBIfam" id="NF007807">
    <property type="entry name" value="PRK10514.1"/>
    <property type="match status" value="1"/>
</dbReference>
<organism evidence="4 5">
    <name type="scientific">Pelagerythrobacter aerophilus</name>
    <dbReference type="NCBI Taxonomy" id="2306995"/>
    <lineage>
        <taxon>Bacteria</taxon>
        <taxon>Pseudomonadati</taxon>
        <taxon>Pseudomonadota</taxon>
        <taxon>Alphaproteobacteria</taxon>
        <taxon>Sphingomonadales</taxon>
        <taxon>Erythrobacteraceae</taxon>
        <taxon>Pelagerythrobacter</taxon>
    </lineage>
</organism>
<accession>A0A418NDI3</accession>
<dbReference type="PANTHER" id="PTHR43800:SF1">
    <property type="entry name" value="PEPTIDYL-LYSINE N-ACETYLTRANSFERASE YJAB"/>
    <property type="match status" value="1"/>
</dbReference>
<comment type="caution">
    <text evidence="4">The sequence shown here is derived from an EMBL/GenBank/DDBJ whole genome shotgun (WGS) entry which is preliminary data.</text>
</comment>
<proteinExistence type="predicted"/>
<dbReference type="InterPro" id="IPR000182">
    <property type="entry name" value="GNAT_dom"/>
</dbReference>
<evidence type="ECO:0000259" key="3">
    <source>
        <dbReference type="PROSITE" id="PS51186"/>
    </source>
</evidence>
<keyword evidence="1 4" id="KW-0808">Transferase</keyword>
<keyword evidence="5" id="KW-1185">Reference proteome</keyword>
<dbReference type="Pfam" id="PF13673">
    <property type="entry name" value="Acetyltransf_10"/>
    <property type="match status" value="1"/>
</dbReference>
<dbReference type="PANTHER" id="PTHR43800">
    <property type="entry name" value="PEPTIDYL-LYSINE N-ACETYLTRANSFERASE YJAB"/>
    <property type="match status" value="1"/>
</dbReference>
<dbReference type="InterPro" id="IPR016181">
    <property type="entry name" value="Acyl_CoA_acyltransferase"/>
</dbReference>
<dbReference type="CDD" id="cd04301">
    <property type="entry name" value="NAT_SF"/>
    <property type="match status" value="1"/>
</dbReference>
<dbReference type="AlphaFoldDB" id="A0A418NDI3"/>
<evidence type="ECO:0000256" key="2">
    <source>
        <dbReference type="ARBA" id="ARBA00023315"/>
    </source>
</evidence>
<feature type="domain" description="N-acetyltransferase" evidence="3">
    <location>
        <begin position="1"/>
        <end position="143"/>
    </location>
</feature>
<evidence type="ECO:0000313" key="4">
    <source>
        <dbReference type="EMBL" id="RIV75872.1"/>
    </source>
</evidence>
<gene>
    <name evidence="4" type="ORF">D2V04_16555</name>
</gene>
<dbReference type="Gene3D" id="3.40.630.30">
    <property type="match status" value="1"/>
</dbReference>
<keyword evidence="2" id="KW-0012">Acyltransferase</keyword>
<dbReference type="RefSeq" id="WP_119514794.1">
    <property type="nucleotide sequence ID" value="NZ_QXFK01000019.1"/>
</dbReference>
<sequence length="155" mass="16782">MKIRRGSPEDVPRALEIWRAAVDATHGFLTPEDRVEIDRMVAEQFLPQAELWLAGDDGGLVFGFLVMDGDEIDALFVDPAVHGQGHGTALIEHALTLSPRATVEASEQASNALPFYEARGFVRIGRSETDPQGRPYPLVRLRYAGGGSRGPGNGS</sequence>
<evidence type="ECO:0000256" key="1">
    <source>
        <dbReference type="ARBA" id="ARBA00022679"/>
    </source>
</evidence>
<dbReference type="Proteomes" id="UP000285092">
    <property type="component" value="Unassembled WGS sequence"/>
</dbReference>
<dbReference type="SUPFAM" id="SSF55729">
    <property type="entry name" value="Acyl-CoA N-acyltransferases (Nat)"/>
    <property type="match status" value="1"/>
</dbReference>
<dbReference type="PROSITE" id="PS51186">
    <property type="entry name" value="GNAT"/>
    <property type="match status" value="1"/>
</dbReference>
<evidence type="ECO:0000313" key="5">
    <source>
        <dbReference type="Proteomes" id="UP000285092"/>
    </source>
</evidence>
<dbReference type="OrthoDB" id="9797417at2"/>
<dbReference type="GO" id="GO:0016747">
    <property type="term" value="F:acyltransferase activity, transferring groups other than amino-acyl groups"/>
    <property type="evidence" value="ECO:0007669"/>
    <property type="project" value="InterPro"/>
</dbReference>
<reference evidence="4 5" key="1">
    <citation type="submission" date="2018-08" db="EMBL/GenBank/DDBJ databases">
        <title>Altererythrobacter sp.Ery1 and Ery12, the genome sequencing of novel strains in genus Alterythrobacter.</title>
        <authorList>
            <person name="Cheng H."/>
            <person name="Wu Y.-H."/>
            <person name="Fang C."/>
            <person name="Xu X.-W."/>
        </authorList>
    </citation>
    <scope>NUCLEOTIDE SEQUENCE [LARGE SCALE GENOMIC DNA]</scope>
    <source>
        <strain evidence="4 5">Ery1</strain>
    </source>
</reference>
<dbReference type="EMBL" id="QXFK01000019">
    <property type="protein sequence ID" value="RIV75872.1"/>
    <property type="molecule type" value="Genomic_DNA"/>
</dbReference>
<protein>
    <submittedName>
        <fullName evidence="4">Acetyltransferase</fullName>
    </submittedName>
</protein>
<name>A0A418NDI3_9SPHN</name>